<dbReference type="InterPro" id="IPR029063">
    <property type="entry name" value="SAM-dependent_MTases_sf"/>
</dbReference>
<dbReference type="SUPFAM" id="SSF53335">
    <property type="entry name" value="S-adenosyl-L-methionine-dependent methyltransferases"/>
    <property type="match status" value="1"/>
</dbReference>
<keyword evidence="2" id="KW-0808">Transferase</keyword>
<dbReference type="EMBL" id="BAAAOS010000066">
    <property type="protein sequence ID" value="GAA1616725.1"/>
    <property type="molecule type" value="Genomic_DNA"/>
</dbReference>
<dbReference type="InterPro" id="IPR006764">
    <property type="entry name" value="SAM_dep_MeTrfase_SAV2177_type"/>
</dbReference>
<dbReference type="GO" id="GO:0008168">
    <property type="term" value="F:methyltransferase activity"/>
    <property type="evidence" value="ECO:0007669"/>
    <property type="project" value="UniProtKB-KW"/>
</dbReference>
<dbReference type="Gene3D" id="3.40.50.150">
    <property type="entry name" value="Vaccinia Virus protein VP39"/>
    <property type="match status" value="1"/>
</dbReference>
<protein>
    <submittedName>
        <fullName evidence="2">SAM-dependent methyltransferase</fullName>
    </submittedName>
</protein>
<organism evidence="2 3">
    <name type="scientific">Kribbella sancticallisti</name>
    <dbReference type="NCBI Taxonomy" id="460087"/>
    <lineage>
        <taxon>Bacteria</taxon>
        <taxon>Bacillati</taxon>
        <taxon>Actinomycetota</taxon>
        <taxon>Actinomycetes</taxon>
        <taxon>Propionibacteriales</taxon>
        <taxon>Kribbellaceae</taxon>
        <taxon>Kribbella</taxon>
    </lineage>
</organism>
<evidence type="ECO:0000313" key="2">
    <source>
        <dbReference type="EMBL" id="GAA1616725.1"/>
    </source>
</evidence>
<evidence type="ECO:0000256" key="1">
    <source>
        <dbReference type="SAM" id="MobiDB-lite"/>
    </source>
</evidence>
<sequence length="285" mass="30503">MPNETSPSEAKSAPADTGSCIDDPRQPSTARLWNLAGGGKDNFLADRVLYEGLAQATAHFSDLEAANKHFVRGAAAFLTSELGITQYIDLGVGLPTPDGNLHDVVQSLNPHAKVVYVDQVPSVLAHAHGLLAVNERVLVVDGDIFDPAQLLQQPELTTFLDWSAPIAIFCTAVLHYHPGAAPDVATTMQTYVDALATGSCTVITHFLDPEDATSSVVRQIEKTLTTSTIGAGWFRSHEEIEAMFPGQALLPPGVVPCVQWWPKVQTARDNSWIENCIAGGIGQKA</sequence>
<dbReference type="Pfam" id="PF04672">
    <property type="entry name" value="Methyltransf_19"/>
    <property type="match status" value="1"/>
</dbReference>
<dbReference type="GO" id="GO:0032259">
    <property type="term" value="P:methylation"/>
    <property type="evidence" value="ECO:0007669"/>
    <property type="project" value="UniProtKB-KW"/>
</dbReference>
<comment type="caution">
    <text evidence="2">The sequence shown here is derived from an EMBL/GenBank/DDBJ whole genome shotgun (WGS) entry which is preliminary data.</text>
</comment>
<name>A0ABP4QN50_9ACTN</name>
<keyword evidence="2" id="KW-0489">Methyltransferase</keyword>
<accession>A0ABP4QN50</accession>
<dbReference type="PIRSF" id="PIRSF017393">
    <property type="entry name" value="MTase_SAV2177"/>
    <property type="match status" value="1"/>
</dbReference>
<dbReference type="Proteomes" id="UP001500393">
    <property type="component" value="Unassembled WGS sequence"/>
</dbReference>
<gene>
    <name evidence="2" type="ORF">GCM10009789_83430</name>
</gene>
<dbReference type="RefSeq" id="WP_344222317.1">
    <property type="nucleotide sequence ID" value="NZ_BAAAOS010000066.1"/>
</dbReference>
<evidence type="ECO:0000313" key="3">
    <source>
        <dbReference type="Proteomes" id="UP001500393"/>
    </source>
</evidence>
<keyword evidence="3" id="KW-1185">Reference proteome</keyword>
<proteinExistence type="predicted"/>
<reference evidence="3" key="1">
    <citation type="journal article" date="2019" name="Int. J. Syst. Evol. Microbiol.">
        <title>The Global Catalogue of Microorganisms (GCM) 10K type strain sequencing project: providing services to taxonomists for standard genome sequencing and annotation.</title>
        <authorList>
            <consortium name="The Broad Institute Genomics Platform"/>
            <consortium name="The Broad Institute Genome Sequencing Center for Infectious Disease"/>
            <person name="Wu L."/>
            <person name="Ma J."/>
        </authorList>
    </citation>
    <scope>NUCLEOTIDE SEQUENCE [LARGE SCALE GENOMIC DNA]</scope>
    <source>
        <strain evidence="3">JCM 14969</strain>
    </source>
</reference>
<feature type="region of interest" description="Disordered" evidence="1">
    <location>
        <begin position="1"/>
        <end position="24"/>
    </location>
</feature>